<dbReference type="InterPro" id="IPR039421">
    <property type="entry name" value="Type_1_exporter"/>
</dbReference>
<dbReference type="GO" id="GO:0016887">
    <property type="term" value="F:ATP hydrolysis activity"/>
    <property type="evidence" value="ECO:0007669"/>
    <property type="project" value="InterPro"/>
</dbReference>
<evidence type="ECO:0000256" key="4">
    <source>
        <dbReference type="ARBA" id="ARBA00022840"/>
    </source>
</evidence>
<dbReference type="PANTHER" id="PTHR43394:SF1">
    <property type="entry name" value="ATP-BINDING CASSETTE SUB-FAMILY B MEMBER 10, MITOCHONDRIAL"/>
    <property type="match status" value="1"/>
</dbReference>
<keyword evidence="5 7" id="KW-1133">Transmembrane helix</keyword>
<dbReference type="Pfam" id="PF00664">
    <property type="entry name" value="ABC_membrane"/>
    <property type="match status" value="1"/>
</dbReference>
<dbReference type="PROSITE" id="PS50929">
    <property type="entry name" value="ABC_TM1F"/>
    <property type="match status" value="1"/>
</dbReference>
<dbReference type="Proteomes" id="UP000230481">
    <property type="component" value="Unassembled WGS sequence"/>
</dbReference>
<dbReference type="GO" id="GO:0015421">
    <property type="term" value="F:ABC-type oligopeptide transporter activity"/>
    <property type="evidence" value="ECO:0007669"/>
    <property type="project" value="TreeGrafter"/>
</dbReference>
<evidence type="ECO:0000313" key="11">
    <source>
        <dbReference type="Proteomes" id="UP000230481"/>
    </source>
</evidence>
<organism evidence="10 11">
    <name type="scientific">Candidatus Campbellbacteria bacterium CG10_big_fil_rev_8_21_14_0_10_35_52</name>
    <dbReference type="NCBI Taxonomy" id="1974527"/>
    <lineage>
        <taxon>Bacteria</taxon>
        <taxon>Candidatus Campbelliibacteriota</taxon>
    </lineage>
</organism>
<feature type="transmembrane region" description="Helical" evidence="7">
    <location>
        <begin position="71"/>
        <end position="95"/>
    </location>
</feature>
<protein>
    <recommendedName>
        <fullName evidence="12">ABC transporter ATP-binding protein</fullName>
    </recommendedName>
</protein>
<dbReference type="Pfam" id="PF00005">
    <property type="entry name" value="ABC_tran"/>
    <property type="match status" value="1"/>
</dbReference>
<dbReference type="EMBL" id="PFAA01000041">
    <property type="protein sequence ID" value="PIT96614.1"/>
    <property type="molecule type" value="Genomic_DNA"/>
</dbReference>
<feature type="transmembrane region" description="Helical" evidence="7">
    <location>
        <begin position="264"/>
        <end position="285"/>
    </location>
</feature>
<comment type="subcellular location">
    <subcellularLocation>
        <location evidence="1">Cell membrane</location>
        <topology evidence="1">Multi-pass membrane protein</topology>
    </subcellularLocation>
</comment>
<dbReference type="PROSITE" id="PS00211">
    <property type="entry name" value="ABC_TRANSPORTER_1"/>
    <property type="match status" value="1"/>
</dbReference>
<dbReference type="PANTHER" id="PTHR43394">
    <property type="entry name" value="ATP-DEPENDENT PERMEASE MDL1, MITOCHONDRIAL"/>
    <property type="match status" value="1"/>
</dbReference>
<keyword evidence="2 7" id="KW-0812">Transmembrane</keyword>
<evidence type="ECO:0000256" key="1">
    <source>
        <dbReference type="ARBA" id="ARBA00004651"/>
    </source>
</evidence>
<dbReference type="SUPFAM" id="SSF52540">
    <property type="entry name" value="P-loop containing nucleoside triphosphate hydrolases"/>
    <property type="match status" value="1"/>
</dbReference>
<feature type="transmembrane region" description="Helical" evidence="7">
    <location>
        <begin position="29"/>
        <end position="51"/>
    </location>
</feature>
<dbReference type="InterPro" id="IPR011527">
    <property type="entry name" value="ABC1_TM_dom"/>
</dbReference>
<sequence>MNKKILKTEETKSGWKILFKHLKDYKPSLILLAVLGIISALANGTVPYIVGSFLDALIDFSKTLSVGDITITAWLGLLLLWVFVQLAANVVDWIIDRKGRALRMTMQLGYQAKGFVHLLFVPLAFHKDEKIGELSNHLEKTSWQIASIAENILVSLTPPILSVMVGFTVTLLINPLFTLVLVLGVIVYVLVLIRLVVPTTNLLEEGHSAWTNAYADAFQAVTNIQTVKHMVTEEYEKNKIEKSFLGHAAKLWNKLQFIWSSINFYQRMIVLATQAVIFFLSVYFIQQGELTIGELVALNGYAALLFGPFVMLGHEWQMLQNGLVSIKQAEEKIFATKQENYHPKNAYAPSKINGAVEFKNVSFSYDGATTVLDGLNFKVERGEHIAFVGKSGVGKSTTIDLISGYYFPTKGVVLVDDHDTRTFDLTLLRNGIAVVPQEPVLFNDTVMMNIRYGMLGATDTEVIEAAKKAHAHEFIQELPKKYDQLVGERGVKLSVGQKQRIAIARAILRNPSILILDEPTSALDAETEKQIAESFEELMKSKTTFIIAHRLSTVRKADRIFVFEKGKIVEEGKHEDLAKQESGIYKRLHDYQVGLR</sequence>
<reference evidence="11" key="1">
    <citation type="submission" date="2017-09" db="EMBL/GenBank/DDBJ databases">
        <title>Depth-based differentiation of microbial function through sediment-hosted aquifers and enrichment of novel symbionts in the deep terrestrial subsurface.</title>
        <authorList>
            <person name="Probst A.J."/>
            <person name="Ladd B."/>
            <person name="Jarett J.K."/>
            <person name="Geller-Mcgrath D.E."/>
            <person name="Sieber C.M.K."/>
            <person name="Emerson J.B."/>
            <person name="Anantharaman K."/>
            <person name="Thomas B.C."/>
            <person name="Malmstrom R."/>
            <person name="Stieglmeier M."/>
            <person name="Klingl A."/>
            <person name="Woyke T."/>
            <person name="Ryan C.M."/>
            <person name="Banfield J.F."/>
        </authorList>
    </citation>
    <scope>NUCLEOTIDE SEQUENCE [LARGE SCALE GENOMIC DNA]</scope>
</reference>
<dbReference type="InterPro" id="IPR036640">
    <property type="entry name" value="ABC1_TM_sf"/>
</dbReference>
<evidence type="ECO:0000259" key="8">
    <source>
        <dbReference type="PROSITE" id="PS50893"/>
    </source>
</evidence>
<comment type="caution">
    <text evidence="10">The sequence shown here is derived from an EMBL/GenBank/DDBJ whole genome shotgun (WGS) entry which is preliminary data.</text>
</comment>
<evidence type="ECO:0000256" key="7">
    <source>
        <dbReference type="SAM" id="Phobius"/>
    </source>
</evidence>
<dbReference type="SMART" id="SM00382">
    <property type="entry name" value="AAA"/>
    <property type="match status" value="1"/>
</dbReference>
<evidence type="ECO:0000256" key="3">
    <source>
        <dbReference type="ARBA" id="ARBA00022741"/>
    </source>
</evidence>
<evidence type="ECO:0000256" key="5">
    <source>
        <dbReference type="ARBA" id="ARBA00022989"/>
    </source>
</evidence>
<dbReference type="InterPro" id="IPR017871">
    <property type="entry name" value="ABC_transporter-like_CS"/>
</dbReference>
<dbReference type="InterPro" id="IPR003439">
    <property type="entry name" value="ABC_transporter-like_ATP-bd"/>
</dbReference>
<dbReference type="InterPro" id="IPR027417">
    <property type="entry name" value="P-loop_NTPase"/>
</dbReference>
<keyword evidence="6 7" id="KW-0472">Membrane</keyword>
<dbReference type="GO" id="GO:0005886">
    <property type="term" value="C:plasma membrane"/>
    <property type="evidence" value="ECO:0007669"/>
    <property type="project" value="UniProtKB-SubCell"/>
</dbReference>
<evidence type="ECO:0000313" key="10">
    <source>
        <dbReference type="EMBL" id="PIT96614.1"/>
    </source>
</evidence>
<dbReference type="Gene3D" id="1.20.1560.10">
    <property type="entry name" value="ABC transporter type 1, transmembrane domain"/>
    <property type="match status" value="2"/>
</dbReference>
<evidence type="ECO:0008006" key="12">
    <source>
        <dbReference type="Google" id="ProtNLM"/>
    </source>
</evidence>
<gene>
    <name evidence="10" type="ORF">COT82_02240</name>
</gene>
<keyword evidence="3" id="KW-0547">Nucleotide-binding</keyword>
<evidence type="ECO:0000256" key="2">
    <source>
        <dbReference type="ARBA" id="ARBA00022692"/>
    </source>
</evidence>
<accession>A0A2M6WUZ3</accession>
<feature type="transmembrane region" description="Helical" evidence="7">
    <location>
        <begin position="179"/>
        <end position="197"/>
    </location>
</feature>
<evidence type="ECO:0000259" key="9">
    <source>
        <dbReference type="PROSITE" id="PS50929"/>
    </source>
</evidence>
<dbReference type="InterPro" id="IPR003593">
    <property type="entry name" value="AAA+_ATPase"/>
</dbReference>
<proteinExistence type="predicted"/>
<keyword evidence="4" id="KW-0067">ATP-binding</keyword>
<dbReference type="GO" id="GO:0005524">
    <property type="term" value="F:ATP binding"/>
    <property type="evidence" value="ECO:0007669"/>
    <property type="project" value="UniProtKB-KW"/>
</dbReference>
<feature type="transmembrane region" description="Helical" evidence="7">
    <location>
        <begin position="291"/>
        <end position="312"/>
    </location>
</feature>
<feature type="domain" description="ABC transmembrane type-1" evidence="9">
    <location>
        <begin position="30"/>
        <end position="321"/>
    </location>
</feature>
<dbReference type="CDD" id="cd07346">
    <property type="entry name" value="ABC_6TM_exporters"/>
    <property type="match status" value="1"/>
</dbReference>
<feature type="domain" description="ABC transporter" evidence="8">
    <location>
        <begin position="356"/>
        <end position="590"/>
    </location>
</feature>
<evidence type="ECO:0000256" key="6">
    <source>
        <dbReference type="ARBA" id="ARBA00023136"/>
    </source>
</evidence>
<dbReference type="AlphaFoldDB" id="A0A2M6WUZ3"/>
<dbReference type="FunFam" id="3.40.50.300:FF:000218">
    <property type="entry name" value="Multidrug ABC transporter ATP-binding protein"/>
    <property type="match status" value="1"/>
</dbReference>
<dbReference type="PROSITE" id="PS50893">
    <property type="entry name" value="ABC_TRANSPORTER_2"/>
    <property type="match status" value="1"/>
</dbReference>
<name>A0A2M6WUZ3_9BACT</name>
<dbReference type="SUPFAM" id="SSF90123">
    <property type="entry name" value="ABC transporter transmembrane region"/>
    <property type="match status" value="1"/>
</dbReference>
<dbReference type="Gene3D" id="3.40.50.300">
    <property type="entry name" value="P-loop containing nucleotide triphosphate hydrolases"/>
    <property type="match status" value="1"/>
</dbReference>